<feature type="compositionally biased region" description="Basic and acidic residues" evidence="1">
    <location>
        <begin position="14"/>
        <end position="23"/>
    </location>
</feature>
<accession>A0A346PCN7</accession>
<dbReference type="Proteomes" id="UP000258707">
    <property type="component" value="Chromosome"/>
</dbReference>
<feature type="region of interest" description="Disordered" evidence="1">
    <location>
        <begin position="1"/>
        <end position="26"/>
    </location>
</feature>
<dbReference type="GeneID" id="37637753"/>
<organism evidence="2 3">
    <name type="scientific">Natrarchaeobaculum sulfurireducens</name>
    <dbReference type="NCBI Taxonomy" id="2044521"/>
    <lineage>
        <taxon>Archaea</taxon>
        <taxon>Methanobacteriati</taxon>
        <taxon>Methanobacteriota</taxon>
        <taxon>Stenosarchaea group</taxon>
        <taxon>Halobacteria</taxon>
        <taxon>Halobacteriales</taxon>
        <taxon>Natrialbaceae</taxon>
        <taxon>Natrarchaeobaculum</taxon>
    </lineage>
</organism>
<protein>
    <submittedName>
        <fullName evidence="2">Uncharacterized protein</fullName>
    </submittedName>
</protein>
<dbReference type="AlphaFoldDB" id="A0A346PCN7"/>
<evidence type="ECO:0000256" key="1">
    <source>
        <dbReference type="SAM" id="MobiDB-lite"/>
    </source>
</evidence>
<name>A0A346PCN7_9EURY</name>
<evidence type="ECO:0000313" key="3">
    <source>
        <dbReference type="Proteomes" id="UP000258707"/>
    </source>
</evidence>
<proteinExistence type="predicted"/>
<dbReference type="RefSeq" id="WP_117363470.1">
    <property type="nucleotide sequence ID" value="NZ_CP024047.1"/>
</dbReference>
<reference evidence="3" key="1">
    <citation type="submission" date="2017-10" db="EMBL/GenBank/DDBJ databases">
        <title>Phenotypic and genomic properties of facultatively anaerobic sulfur-reducing natronoarchaea from hypersaline soda lakes.</title>
        <authorList>
            <person name="Sorokin D.Y."/>
            <person name="Kublanov I.V."/>
            <person name="Roman P."/>
            <person name="Sinninghe Damste J.S."/>
            <person name="Golyshin P.N."/>
            <person name="Rojo D."/>
            <person name="Ciordia S."/>
            <person name="Mena Md.C."/>
            <person name="Ferrer M."/>
            <person name="Messina E."/>
            <person name="Smedile F."/>
            <person name="La Spada G."/>
            <person name="La Cono V."/>
            <person name="Yakimov M.M."/>
        </authorList>
    </citation>
    <scope>NUCLEOTIDE SEQUENCE [LARGE SCALE GENOMIC DNA]</scope>
    <source>
        <strain evidence="3">AArc1</strain>
    </source>
</reference>
<gene>
    <name evidence="2" type="ORF">AArc1_0941</name>
</gene>
<sequence>MKVKVDGSSPLRRVSPDRIRPADADNTLWDALEKRQRHGTNSKGWIETDPSALLSQRLSRAV</sequence>
<evidence type="ECO:0000313" key="2">
    <source>
        <dbReference type="EMBL" id="AXR77282.1"/>
    </source>
</evidence>
<dbReference type="EMBL" id="CP024047">
    <property type="protein sequence ID" value="AXR77282.1"/>
    <property type="molecule type" value="Genomic_DNA"/>
</dbReference>
<dbReference type="KEGG" id="nan:AArc1_0941"/>